<dbReference type="Pfam" id="PF00698">
    <property type="entry name" value="Acyl_transf_1"/>
    <property type="match status" value="1"/>
</dbReference>
<name>A0A3P3XJ03_9SPIR</name>
<reference evidence="9" key="1">
    <citation type="submission" date="2017-02" db="EMBL/GenBank/DDBJ databases">
        <authorList>
            <person name="Regsiter A."/>
            <person name="William W."/>
        </authorList>
    </citation>
    <scope>NUCLEOTIDE SEQUENCE</scope>
    <source>
        <strain evidence="9">Bib</strain>
    </source>
</reference>
<dbReference type="InterPro" id="IPR001227">
    <property type="entry name" value="Ac_transferase_dom_sf"/>
</dbReference>
<accession>A0A3P3XJ03</accession>
<dbReference type="InterPro" id="IPR024925">
    <property type="entry name" value="Malonyl_CoA-ACP_transAc"/>
</dbReference>
<evidence type="ECO:0000256" key="7">
    <source>
        <dbReference type="PIRSR" id="PIRSR000446-1"/>
    </source>
</evidence>
<dbReference type="Gene3D" id="3.40.366.10">
    <property type="entry name" value="Malonyl-Coenzyme A Acyl Carrier Protein, domain 2"/>
    <property type="match status" value="1"/>
</dbReference>
<feature type="active site" evidence="7">
    <location>
        <position position="204"/>
    </location>
</feature>
<dbReference type="InterPro" id="IPR016035">
    <property type="entry name" value="Acyl_Trfase/lysoPLipase"/>
</dbReference>
<feature type="active site" evidence="7">
    <location>
        <position position="95"/>
    </location>
</feature>
<dbReference type="InterPro" id="IPR016036">
    <property type="entry name" value="Malonyl_transacylase_ACP-bd"/>
</dbReference>
<proteinExistence type="inferred from homology"/>
<dbReference type="PANTHER" id="PTHR42681:SF1">
    <property type="entry name" value="MALONYL-COA-ACYL CARRIER PROTEIN TRANSACYLASE, MITOCHONDRIAL"/>
    <property type="match status" value="1"/>
</dbReference>
<organism evidence="9">
    <name type="scientific">uncultured spirochete</name>
    <dbReference type="NCBI Taxonomy" id="156406"/>
    <lineage>
        <taxon>Bacteria</taxon>
        <taxon>Pseudomonadati</taxon>
        <taxon>Spirochaetota</taxon>
        <taxon>Spirochaetia</taxon>
        <taxon>Spirochaetales</taxon>
        <taxon>environmental samples</taxon>
    </lineage>
</organism>
<dbReference type="EC" id="2.3.1.39" evidence="1 6"/>
<dbReference type="NCBIfam" id="TIGR00128">
    <property type="entry name" value="fabD"/>
    <property type="match status" value="1"/>
</dbReference>
<dbReference type="PANTHER" id="PTHR42681">
    <property type="entry name" value="MALONYL-COA-ACYL CARRIER PROTEIN TRANSACYLASE, MITOCHONDRIAL"/>
    <property type="match status" value="1"/>
</dbReference>
<evidence type="ECO:0000313" key="9">
    <source>
        <dbReference type="EMBL" id="SLM13207.1"/>
    </source>
</evidence>
<dbReference type="Gene3D" id="3.30.70.250">
    <property type="entry name" value="Malonyl-CoA ACP transacylase, ACP-binding"/>
    <property type="match status" value="1"/>
</dbReference>
<dbReference type="AlphaFoldDB" id="A0A3P3XJ03"/>
<keyword evidence="4 6" id="KW-0012">Acyltransferase</keyword>
<gene>
    <name evidence="9" type="primary">fabD</name>
    <name evidence="9" type="ORF">SPIROBIBN47_280052</name>
</gene>
<keyword evidence="3 6" id="KW-0808">Transferase</keyword>
<dbReference type="InterPro" id="IPR014043">
    <property type="entry name" value="Acyl_transferase_dom"/>
</dbReference>
<evidence type="ECO:0000256" key="1">
    <source>
        <dbReference type="ARBA" id="ARBA00013258"/>
    </source>
</evidence>
<dbReference type="GO" id="GO:0004314">
    <property type="term" value="F:[acyl-carrier-protein] S-malonyltransferase activity"/>
    <property type="evidence" value="ECO:0007669"/>
    <property type="project" value="UniProtKB-EC"/>
</dbReference>
<evidence type="ECO:0000256" key="6">
    <source>
        <dbReference type="PIRNR" id="PIRNR000446"/>
    </source>
</evidence>
<dbReference type="InterPro" id="IPR004410">
    <property type="entry name" value="Malonyl_CoA-ACP_transAc_FabD"/>
</dbReference>
<feature type="domain" description="Malonyl-CoA:ACP transacylase (MAT)" evidence="8">
    <location>
        <begin position="11"/>
        <end position="305"/>
    </location>
</feature>
<dbReference type="SUPFAM" id="SSF55048">
    <property type="entry name" value="Probable ACP-binding domain of malonyl-CoA ACP transacylase"/>
    <property type="match status" value="1"/>
</dbReference>
<dbReference type="EMBL" id="FWDM01000021">
    <property type="protein sequence ID" value="SLM13207.1"/>
    <property type="molecule type" value="Genomic_DNA"/>
</dbReference>
<dbReference type="GO" id="GO:0006633">
    <property type="term" value="P:fatty acid biosynthetic process"/>
    <property type="evidence" value="ECO:0007669"/>
    <property type="project" value="TreeGrafter"/>
</dbReference>
<evidence type="ECO:0000256" key="4">
    <source>
        <dbReference type="ARBA" id="ARBA00023315"/>
    </source>
</evidence>
<evidence type="ECO:0000256" key="2">
    <source>
        <dbReference type="ARBA" id="ARBA00018953"/>
    </source>
</evidence>
<dbReference type="PIRSF" id="PIRSF000446">
    <property type="entry name" value="Mct"/>
    <property type="match status" value="1"/>
</dbReference>
<comment type="similarity">
    <text evidence="6">Belongs to the fabD family.</text>
</comment>
<evidence type="ECO:0000259" key="8">
    <source>
        <dbReference type="SMART" id="SM00827"/>
    </source>
</evidence>
<protein>
    <recommendedName>
        <fullName evidence="2 6">Malonyl CoA-acyl carrier protein transacylase</fullName>
        <ecNumber evidence="1 6">2.3.1.39</ecNumber>
    </recommendedName>
</protein>
<dbReference type="SUPFAM" id="SSF52151">
    <property type="entry name" value="FabD/lysophospholipase-like"/>
    <property type="match status" value="1"/>
</dbReference>
<dbReference type="GO" id="GO:0005829">
    <property type="term" value="C:cytosol"/>
    <property type="evidence" value="ECO:0007669"/>
    <property type="project" value="TreeGrafter"/>
</dbReference>
<dbReference type="SMART" id="SM00827">
    <property type="entry name" value="PKS_AT"/>
    <property type="match status" value="1"/>
</dbReference>
<evidence type="ECO:0000256" key="3">
    <source>
        <dbReference type="ARBA" id="ARBA00022679"/>
    </source>
</evidence>
<dbReference type="InterPro" id="IPR050858">
    <property type="entry name" value="Mal-CoA-ACP_Trans/PKS_FabD"/>
</dbReference>
<comment type="catalytic activity">
    <reaction evidence="5 6">
        <text>holo-[ACP] + malonyl-CoA = malonyl-[ACP] + CoA</text>
        <dbReference type="Rhea" id="RHEA:41792"/>
        <dbReference type="Rhea" id="RHEA-COMP:9623"/>
        <dbReference type="Rhea" id="RHEA-COMP:9685"/>
        <dbReference type="ChEBI" id="CHEBI:57287"/>
        <dbReference type="ChEBI" id="CHEBI:57384"/>
        <dbReference type="ChEBI" id="CHEBI:64479"/>
        <dbReference type="ChEBI" id="CHEBI:78449"/>
        <dbReference type="EC" id="2.3.1.39"/>
    </reaction>
</comment>
<evidence type="ECO:0000256" key="5">
    <source>
        <dbReference type="ARBA" id="ARBA00048462"/>
    </source>
</evidence>
<sequence length="311" mass="33126">MSGGSMKTCFLFPGQGAQYPGMAKDFYETSKGVRELFKTASEASSMDLKTLLFESDEETLKQTKNTQIAIALAGAAAALSAKEHGIVPQGAAGFSVGEWPALAEAGVISHYDMFRLVSERGRLMDEAGAHSGGSTMSAVLYLSPEKIEQVIAEAGLTQCWIANYNSPSQCVISGTEKDIGIAEEKLRQAGAKRVIRLKVSGAFHSPLMHEAYEAFKELVEAITFSDPTINLYSNVSGKRMESGAEAKKYASLQIISPVRWIDEEVNIAADGFELCLETGPGTVLTGLWKASGSSISCIAAGTLDALVSFSL</sequence>